<proteinExistence type="predicted"/>
<gene>
    <name evidence="1" type="ORF">PN36_16850</name>
</gene>
<feature type="non-terminal residue" evidence="1">
    <location>
        <position position="82"/>
    </location>
</feature>
<keyword evidence="2" id="KW-1185">Reference proteome</keyword>
<dbReference type="AlphaFoldDB" id="A0A4E0R1H8"/>
<reference evidence="1 2" key="1">
    <citation type="journal article" date="2016" name="Front. Microbiol.">
        <title>Single-Cell (Meta-)Genomics of a Dimorphic Candidatus Thiomargarita nelsonii Reveals Genomic Plasticity.</title>
        <authorList>
            <person name="Flood B.E."/>
            <person name="Fliss P."/>
            <person name="Jones D.S."/>
            <person name="Dick G.J."/>
            <person name="Jain S."/>
            <person name="Kaster A.K."/>
            <person name="Winkel M."/>
            <person name="Mussmann M."/>
            <person name="Bailey J."/>
        </authorList>
    </citation>
    <scope>NUCLEOTIDE SEQUENCE [LARGE SCALE GENOMIC DNA]</scope>
    <source>
        <strain evidence="1">Hydrate Ridge</strain>
    </source>
</reference>
<accession>A0A4E0R1H8</accession>
<dbReference type="Proteomes" id="UP000030428">
    <property type="component" value="Unassembled WGS sequence"/>
</dbReference>
<name>A0A4E0R1H8_9GAMM</name>
<dbReference type="Gene3D" id="3.40.50.300">
    <property type="entry name" value="P-loop containing nucleotide triphosphate hydrolases"/>
    <property type="match status" value="1"/>
</dbReference>
<evidence type="ECO:0000313" key="2">
    <source>
        <dbReference type="Proteomes" id="UP000030428"/>
    </source>
</evidence>
<evidence type="ECO:0008006" key="3">
    <source>
        <dbReference type="Google" id="ProtNLM"/>
    </source>
</evidence>
<organism evidence="1 2">
    <name type="scientific">Candidatus Thiomargarita nelsonii</name>
    <dbReference type="NCBI Taxonomy" id="1003181"/>
    <lineage>
        <taxon>Bacteria</taxon>
        <taxon>Pseudomonadati</taxon>
        <taxon>Pseudomonadota</taxon>
        <taxon>Gammaproteobacteria</taxon>
        <taxon>Thiotrichales</taxon>
        <taxon>Thiotrichaceae</taxon>
        <taxon>Thiomargarita</taxon>
    </lineage>
</organism>
<evidence type="ECO:0000313" key="1">
    <source>
        <dbReference type="EMBL" id="TGO02902.1"/>
    </source>
</evidence>
<protein>
    <recommendedName>
        <fullName evidence="3">ATPase domain protein, prokaryote domain protein</fullName>
    </recommendedName>
</protein>
<dbReference type="InterPro" id="IPR027417">
    <property type="entry name" value="P-loop_NTPase"/>
</dbReference>
<sequence length="82" mass="9531">MRYFNTYGPVEETQHYIVSRSELLATLVTEIEQGSYFTIYAPRQMGKTTILQRLEKILLTQKTYLPLTFSFESSENAPLADF</sequence>
<comment type="caution">
    <text evidence="1">The sequence shown here is derived from an EMBL/GenBank/DDBJ whole genome shotgun (WGS) entry which is preliminary data.</text>
</comment>
<dbReference type="SUPFAM" id="SSF52540">
    <property type="entry name" value="P-loop containing nucleoside triphosphate hydrolases"/>
    <property type="match status" value="1"/>
</dbReference>
<dbReference type="EMBL" id="JSZA02000063">
    <property type="protein sequence ID" value="TGO02902.1"/>
    <property type="molecule type" value="Genomic_DNA"/>
</dbReference>